<dbReference type="Gene3D" id="3.30.1360.40">
    <property type="match status" value="1"/>
</dbReference>
<dbReference type="InterPro" id="IPR050220">
    <property type="entry name" value="Type_II_DNA_Topoisomerases"/>
</dbReference>
<dbReference type="KEGG" id="sgn:SGRA_0897"/>
<proteinExistence type="inferred from homology"/>
<dbReference type="GO" id="GO:0003918">
    <property type="term" value="F:DNA topoisomerase type II (double strand cut, ATP-hydrolyzing) activity"/>
    <property type="evidence" value="ECO:0007669"/>
    <property type="project" value="UniProtKB-EC"/>
</dbReference>
<dbReference type="SUPFAM" id="SSF56719">
    <property type="entry name" value="Type II DNA topoisomerase"/>
    <property type="match status" value="1"/>
</dbReference>
<dbReference type="Gene3D" id="1.10.268.10">
    <property type="entry name" value="Topoisomerase, domain 3"/>
    <property type="match status" value="1"/>
</dbReference>
<evidence type="ECO:0000256" key="1">
    <source>
        <dbReference type="ARBA" id="ARBA00000185"/>
    </source>
</evidence>
<dbReference type="GO" id="GO:0009330">
    <property type="term" value="C:DNA topoisomerase type II (double strand cut, ATP-hydrolyzing) complex"/>
    <property type="evidence" value="ECO:0007669"/>
    <property type="project" value="TreeGrafter"/>
</dbReference>
<feature type="domain" description="Topo IIA-type catalytic" evidence="7">
    <location>
        <begin position="40"/>
        <end position="437"/>
    </location>
</feature>
<evidence type="ECO:0000256" key="5">
    <source>
        <dbReference type="ARBA" id="ARBA00023235"/>
    </source>
</evidence>
<organism evidence="8 9">
    <name type="scientific">Saprospira grandis (strain Lewin)</name>
    <dbReference type="NCBI Taxonomy" id="984262"/>
    <lineage>
        <taxon>Bacteria</taxon>
        <taxon>Pseudomonadati</taxon>
        <taxon>Bacteroidota</taxon>
        <taxon>Saprospiria</taxon>
        <taxon>Saprospirales</taxon>
        <taxon>Saprospiraceae</taxon>
        <taxon>Saprospira</taxon>
    </lineage>
</organism>
<dbReference type="STRING" id="984262.SGRA_0897"/>
<evidence type="ECO:0000256" key="2">
    <source>
        <dbReference type="ARBA" id="ARBA00008263"/>
    </source>
</evidence>
<dbReference type="InterPro" id="IPR013760">
    <property type="entry name" value="Topo_IIA-like_dom_sf"/>
</dbReference>
<dbReference type="GO" id="GO:0005524">
    <property type="term" value="F:ATP binding"/>
    <property type="evidence" value="ECO:0007669"/>
    <property type="project" value="InterPro"/>
</dbReference>
<dbReference type="GO" id="GO:0003677">
    <property type="term" value="F:DNA binding"/>
    <property type="evidence" value="ECO:0007669"/>
    <property type="project" value="UniProtKB-UniRule"/>
</dbReference>
<reference evidence="8 9" key="1">
    <citation type="journal article" date="2012" name="Stand. Genomic Sci.">
        <title>Complete genome sequencing and analysis of Saprospira grandis str. Lewin, a predatory marine bacterium.</title>
        <authorList>
            <person name="Saw J.H."/>
            <person name="Yuryev A."/>
            <person name="Kanbe M."/>
            <person name="Hou S."/>
            <person name="Young A.G."/>
            <person name="Aizawa S."/>
            <person name="Alam M."/>
        </authorList>
    </citation>
    <scope>NUCLEOTIDE SEQUENCE [LARGE SCALE GENOMIC DNA]</scope>
    <source>
        <strain evidence="8 9">Lewin</strain>
    </source>
</reference>
<dbReference type="SMART" id="SM00434">
    <property type="entry name" value="TOP4c"/>
    <property type="match status" value="1"/>
</dbReference>
<sequence length="839" mass="95924">MSEEIEQEVQEKKPQRNQLGEMYKDYFLDYASYVILERAVPAVEDGFKPVQRRILHAMHSMDDGRFHKVANIIGQTMQYHPHGDAAIGDALVNLGQKDLLIDCQGNWGDVRTGDRAAAPRYIEARLSKFAKTVVFNPKTTNYQLAYDGRKKEPIHLPVKFPLLLAQGVEGIAVGLSTKILPHNFVELIKGSIAILRGKKTQILPDFPTGGMMDASNYNGGKRGGKIRLRAEIEIVDRKTLAIRQIPYGCTTSSLIDSIIKANNKHKIKIKKVVDNTAKDVEILVELPTNSSPEITMDALYAFTDCELSISPNACVIQGDKPIFVTVDELLEIATGQTKDLLEWELKIREQELLDKWHLASLEKIFIENRIYQLIEDCESWEEVLETIDKAMQPFAKQLWRPITQEDIIRLTEIKIKRISKYNKFQADEYLKKLEDELADVRHDLANLVDYAIAYFKRLLKDFGKEKERKTKIMTFDTIDAVEVVVNNAKLYVNRKEGFMGYGLKKDEFVEECSDLDDVIVFHKDGTYSVVKIAEKVFIGKNPLHLAIWRKGDERMIYNVVYADLDKGANYVKRFAVTAITRDRKYPIANKVEKAKVLHFSANPNGEAELLHVQLSQACKAKKKDFEYDFAELAVKGRSARGNLLSKYPIRKIQVKRQGESTLGALQIWFEPETGRLNSSGYGQLLGDFEEEDRILALYQDGSYEMTNYELSNRFEAEELLMVQKWNAEQPITAVYFDGERKTTYVKRFLIETSTLNSRFEYLPNNHRSTKLLWAGTQSTPKIAFEQREGRSYTANEAQLAEIADVTGWKALGSKLHDDKIRNVKEIGPKENEENQKALF</sequence>
<keyword evidence="4 6" id="KW-0238">DNA-binding</keyword>
<gene>
    <name evidence="8" type="primary">parC</name>
    <name evidence="8" type="ordered locus">SGRA_0897</name>
</gene>
<dbReference type="NCBIfam" id="NF009397">
    <property type="entry name" value="PRK12758.1"/>
    <property type="match status" value="1"/>
</dbReference>
<dbReference type="HOGENOM" id="CLU_015760_0_0_10"/>
<dbReference type="EC" id="5.99.1.-" evidence="8"/>
<dbReference type="Gene3D" id="3.90.199.10">
    <property type="entry name" value="Topoisomerase II, domain 5"/>
    <property type="match status" value="1"/>
</dbReference>
<dbReference type="eggNOG" id="COG0188">
    <property type="taxonomic scope" value="Bacteria"/>
</dbReference>
<dbReference type="PANTHER" id="PTHR43493">
    <property type="entry name" value="DNA GYRASE/TOPOISOMERASE SUBUNIT A"/>
    <property type="match status" value="1"/>
</dbReference>
<evidence type="ECO:0000313" key="8">
    <source>
        <dbReference type="EMBL" id="AFC23633.1"/>
    </source>
</evidence>
<dbReference type="RefSeq" id="WP_015691284.1">
    <property type="nucleotide sequence ID" value="NC_016940.1"/>
</dbReference>
<evidence type="ECO:0000256" key="4">
    <source>
        <dbReference type="ARBA" id="ARBA00023125"/>
    </source>
</evidence>
<dbReference type="GO" id="GO:0005737">
    <property type="term" value="C:cytoplasm"/>
    <property type="evidence" value="ECO:0007669"/>
    <property type="project" value="TreeGrafter"/>
</dbReference>
<feature type="active site" description="O-(5'-phospho-DNA)-tyrosine intermediate" evidence="6">
    <location>
        <position position="121"/>
    </location>
</feature>
<keyword evidence="5 6" id="KW-0413">Isomerase</keyword>
<keyword evidence="9" id="KW-1185">Reference proteome</keyword>
<dbReference type="OrthoDB" id="9806486at2"/>
<keyword evidence="3 6" id="KW-0799">Topoisomerase</keyword>
<name>H6L2H5_SAPGL</name>
<dbReference type="InterPro" id="IPR013758">
    <property type="entry name" value="Topo_IIA_A/C_ab"/>
</dbReference>
<accession>H6L2H5</accession>
<dbReference type="Proteomes" id="UP000007519">
    <property type="component" value="Chromosome"/>
</dbReference>
<dbReference type="GO" id="GO:0006265">
    <property type="term" value="P:DNA topological change"/>
    <property type="evidence" value="ECO:0007669"/>
    <property type="project" value="UniProtKB-UniRule"/>
</dbReference>
<dbReference type="Pfam" id="PF00521">
    <property type="entry name" value="DNA_topoisoIV"/>
    <property type="match status" value="1"/>
</dbReference>
<evidence type="ECO:0000256" key="6">
    <source>
        <dbReference type="PROSITE-ProRule" id="PRU01384"/>
    </source>
</evidence>
<dbReference type="PANTHER" id="PTHR43493:SF5">
    <property type="entry name" value="DNA GYRASE SUBUNIT A, CHLOROPLASTIC_MITOCHONDRIAL"/>
    <property type="match status" value="1"/>
</dbReference>
<dbReference type="InterPro" id="IPR013757">
    <property type="entry name" value="Topo_IIA_A_a_sf"/>
</dbReference>
<protein>
    <submittedName>
        <fullName evidence="8">DNA topoisomerase IV subunit A</fullName>
        <ecNumber evidence="8">5.99.1.-</ecNumber>
    </submittedName>
</protein>
<evidence type="ECO:0000259" key="7">
    <source>
        <dbReference type="PROSITE" id="PS52040"/>
    </source>
</evidence>
<dbReference type="InterPro" id="IPR002205">
    <property type="entry name" value="Topo_IIA_dom_A"/>
</dbReference>
<evidence type="ECO:0000256" key="3">
    <source>
        <dbReference type="ARBA" id="ARBA00023029"/>
    </source>
</evidence>
<evidence type="ECO:0000313" key="9">
    <source>
        <dbReference type="Proteomes" id="UP000007519"/>
    </source>
</evidence>
<dbReference type="PROSITE" id="PS52040">
    <property type="entry name" value="TOPO_IIA"/>
    <property type="match status" value="1"/>
</dbReference>
<dbReference type="EMBL" id="CP002831">
    <property type="protein sequence ID" value="AFC23633.1"/>
    <property type="molecule type" value="Genomic_DNA"/>
</dbReference>
<comment type="similarity">
    <text evidence="2">Belongs to the type II topoisomerase GyrA/ParC subunit family.</text>
</comment>
<dbReference type="NCBIfam" id="NF007209">
    <property type="entry name" value="PRK09631.1"/>
    <property type="match status" value="1"/>
</dbReference>
<dbReference type="AlphaFoldDB" id="H6L2H5"/>
<comment type="catalytic activity">
    <reaction evidence="1 6">
        <text>ATP-dependent breakage, passage and rejoining of double-stranded DNA.</text>
        <dbReference type="EC" id="5.6.2.2"/>
    </reaction>
</comment>